<keyword evidence="3" id="KW-0804">Transcription</keyword>
<dbReference type="InterPro" id="IPR046348">
    <property type="entry name" value="SIS_dom_sf"/>
</dbReference>
<organism evidence="6 7">
    <name type="scientific">[Eubacterium] hominis</name>
    <dbReference type="NCBI Taxonomy" id="2764325"/>
    <lineage>
        <taxon>Bacteria</taxon>
        <taxon>Bacillati</taxon>
        <taxon>Bacillota</taxon>
        <taxon>Erysipelotrichia</taxon>
        <taxon>Erysipelotrichales</taxon>
        <taxon>Erysipelotrichaceae</taxon>
        <taxon>Amedibacillus</taxon>
    </lineage>
</organism>
<dbReference type="InterPro" id="IPR047640">
    <property type="entry name" value="RpiR-like"/>
</dbReference>
<dbReference type="GO" id="GO:0003700">
    <property type="term" value="F:DNA-binding transcription factor activity"/>
    <property type="evidence" value="ECO:0007669"/>
    <property type="project" value="InterPro"/>
</dbReference>
<dbReference type="PANTHER" id="PTHR30514:SF1">
    <property type="entry name" value="HTH-TYPE TRANSCRIPTIONAL REGULATOR HEXR-RELATED"/>
    <property type="match status" value="1"/>
</dbReference>
<dbReference type="InterPro" id="IPR035472">
    <property type="entry name" value="RpiR-like_SIS"/>
</dbReference>
<feature type="domain" description="SIS" evidence="5">
    <location>
        <begin position="109"/>
        <end position="245"/>
    </location>
</feature>
<evidence type="ECO:0000256" key="1">
    <source>
        <dbReference type="ARBA" id="ARBA00023015"/>
    </source>
</evidence>
<evidence type="ECO:0000256" key="3">
    <source>
        <dbReference type="ARBA" id="ARBA00023163"/>
    </source>
</evidence>
<evidence type="ECO:0000313" key="7">
    <source>
        <dbReference type="Proteomes" id="UP000515856"/>
    </source>
</evidence>
<reference evidence="6 7" key="1">
    <citation type="submission" date="2020-08" db="EMBL/GenBank/DDBJ databases">
        <authorList>
            <person name="Liu C."/>
            <person name="Sun Q."/>
        </authorList>
    </citation>
    <scope>NUCLEOTIDE SEQUENCE [LARGE SCALE GENOMIC DNA]</scope>
    <source>
        <strain evidence="6 7">NSJ-61</strain>
    </source>
</reference>
<keyword evidence="1" id="KW-0805">Transcription regulation</keyword>
<dbReference type="InterPro" id="IPR001347">
    <property type="entry name" value="SIS_dom"/>
</dbReference>
<dbReference type="Gene3D" id="1.10.10.10">
    <property type="entry name" value="Winged helix-like DNA-binding domain superfamily/Winged helix DNA-binding domain"/>
    <property type="match status" value="1"/>
</dbReference>
<feature type="domain" description="HTH rpiR-type" evidence="4">
    <location>
        <begin position="2"/>
        <end position="78"/>
    </location>
</feature>
<dbReference type="CDD" id="cd05013">
    <property type="entry name" value="SIS_RpiR"/>
    <property type="match status" value="1"/>
</dbReference>
<dbReference type="InterPro" id="IPR036388">
    <property type="entry name" value="WH-like_DNA-bd_sf"/>
</dbReference>
<dbReference type="SUPFAM" id="SSF46689">
    <property type="entry name" value="Homeodomain-like"/>
    <property type="match status" value="1"/>
</dbReference>
<gene>
    <name evidence="6" type="ORF">H9Q80_01595</name>
</gene>
<sequence length="249" mass="28938">MSDEAMLTIEQLKSMNELEMEIYEYIMHHKEQVLHMKIRELADEVHVSTTTILRFCKKAGCNGFAEFKIKFQLYLQKNETLRSDHDISLMLDFFHKINQPSFYEKIEEVAQKIVTCDKIIFIGIGTSGLLGQYGARIFNNYGKFSFCIEDPFTPIANGSCEHSCIIALSVSGETIEPIRMMNVFLRENCMSVAITNQEDCTLARMCDYTFNYYMPEFRMEETFNVTTQVPVVFIIETLAKRVRELIEMI</sequence>
<dbReference type="PROSITE" id="PS51464">
    <property type="entry name" value="SIS"/>
    <property type="match status" value="1"/>
</dbReference>
<dbReference type="PROSITE" id="PS51071">
    <property type="entry name" value="HTH_RPIR"/>
    <property type="match status" value="1"/>
</dbReference>
<proteinExistence type="predicted"/>
<dbReference type="InterPro" id="IPR009057">
    <property type="entry name" value="Homeodomain-like_sf"/>
</dbReference>
<protein>
    <submittedName>
        <fullName evidence="6">MurR/RpiR family transcriptional regulator</fullName>
    </submittedName>
</protein>
<name>A0A7G9GPE2_9FIRM</name>
<dbReference type="InterPro" id="IPR000281">
    <property type="entry name" value="HTH_RpiR"/>
</dbReference>
<evidence type="ECO:0000313" key="6">
    <source>
        <dbReference type="EMBL" id="QNM12674.1"/>
    </source>
</evidence>
<dbReference type="EMBL" id="CP060636">
    <property type="protein sequence ID" value="QNM12674.1"/>
    <property type="molecule type" value="Genomic_DNA"/>
</dbReference>
<evidence type="ECO:0000259" key="5">
    <source>
        <dbReference type="PROSITE" id="PS51464"/>
    </source>
</evidence>
<dbReference type="RefSeq" id="WP_158552361.1">
    <property type="nucleotide sequence ID" value="NZ_CP060636.1"/>
</dbReference>
<dbReference type="AlphaFoldDB" id="A0A7G9GPE2"/>
<evidence type="ECO:0000256" key="2">
    <source>
        <dbReference type="ARBA" id="ARBA00023125"/>
    </source>
</evidence>
<dbReference type="SUPFAM" id="SSF53697">
    <property type="entry name" value="SIS domain"/>
    <property type="match status" value="1"/>
</dbReference>
<accession>A0A7G9GPE2</accession>
<dbReference type="Pfam" id="PF01418">
    <property type="entry name" value="HTH_6"/>
    <property type="match status" value="1"/>
</dbReference>
<dbReference type="KEGG" id="ehn:H9Q80_01595"/>
<dbReference type="Gene3D" id="3.40.50.10490">
    <property type="entry name" value="Glucose-6-phosphate isomerase like protein, domain 1"/>
    <property type="match status" value="1"/>
</dbReference>
<evidence type="ECO:0000259" key="4">
    <source>
        <dbReference type="PROSITE" id="PS51071"/>
    </source>
</evidence>
<dbReference type="GO" id="GO:1901135">
    <property type="term" value="P:carbohydrate derivative metabolic process"/>
    <property type="evidence" value="ECO:0007669"/>
    <property type="project" value="InterPro"/>
</dbReference>
<dbReference type="GO" id="GO:0097367">
    <property type="term" value="F:carbohydrate derivative binding"/>
    <property type="evidence" value="ECO:0007669"/>
    <property type="project" value="InterPro"/>
</dbReference>
<dbReference type="Pfam" id="PF01380">
    <property type="entry name" value="SIS"/>
    <property type="match status" value="1"/>
</dbReference>
<dbReference type="PANTHER" id="PTHR30514">
    <property type="entry name" value="GLUCOKINASE"/>
    <property type="match status" value="1"/>
</dbReference>
<keyword evidence="2" id="KW-0238">DNA-binding</keyword>
<keyword evidence="7" id="KW-1185">Reference proteome</keyword>
<dbReference type="GO" id="GO:0003677">
    <property type="term" value="F:DNA binding"/>
    <property type="evidence" value="ECO:0007669"/>
    <property type="project" value="UniProtKB-KW"/>
</dbReference>
<dbReference type="Proteomes" id="UP000515856">
    <property type="component" value="Chromosome"/>
</dbReference>